<evidence type="ECO:0000259" key="6">
    <source>
        <dbReference type="Pfam" id="PF00171"/>
    </source>
</evidence>
<dbReference type="RefSeq" id="WP_048436580.1">
    <property type="nucleotide sequence ID" value="NZ_LWHQ01000047.1"/>
</dbReference>
<dbReference type="Pfam" id="PF00171">
    <property type="entry name" value="Aldedh"/>
    <property type="match status" value="1"/>
</dbReference>
<proteinExistence type="inferred from homology"/>
<dbReference type="Gene3D" id="3.40.309.10">
    <property type="entry name" value="Aldehyde Dehydrogenase, Chain A, domain 2"/>
    <property type="match status" value="1"/>
</dbReference>
<dbReference type="InterPro" id="IPR016163">
    <property type="entry name" value="Ald_DH_C"/>
</dbReference>
<feature type="domain" description="Aldehyde dehydrogenase" evidence="6">
    <location>
        <begin position="38"/>
        <end position="493"/>
    </location>
</feature>
<reference evidence="7 8" key="1">
    <citation type="submission" date="2016-04" db="EMBL/GenBank/DDBJ databases">
        <authorList>
            <person name="Evans L.H."/>
            <person name="Alamgir A."/>
            <person name="Owens N."/>
            <person name="Weber N.D."/>
            <person name="Virtaneva K."/>
            <person name="Barbian K."/>
            <person name="Babar A."/>
            <person name="Rosenke K."/>
        </authorList>
    </citation>
    <scope>NUCLEOTIDE SEQUENCE [LARGE SCALE GENOMIC DNA]</scope>
    <source>
        <strain evidence="7 8">PMB02</strain>
    </source>
</reference>
<evidence type="ECO:0000256" key="4">
    <source>
        <dbReference type="PROSITE-ProRule" id="PRU10007"/>
    </source>
</evidence>
<evidence type="ECO:0000313" key="7">
    <source>
        <dbReference type="EMBL" id="OAS20012.1"/>
    </source>
</evidence>
<keyword evidence="2 5" id="KW-0560">Oxidoreductase</keyword>
<sequence length="513" mass="53229">MTETRPQALAAALRPFFPEMADPGSCIGSWVDGRIVPGTGEPVRLVDPSTGLALAEYPDAGPEVAAFAARAATAGQARWAALTGAARGRVMQEIARAIRAEIEPLARLEALNAGKPIRDCRVEATKVAEMFEYYAGWADKLHGEVIPVPTSHLNYTRREPLGVVLQITPWNAPVFTCGWQLAPALAAGNAVLLKPSELTPLTSLAVAALAERAGLPAGVVNVLAGYGHTTGQAALAERAVAKVVFVGSPATGARIAEAAARHLKPCVLELGGKSANIVFADADLERACLGAQAAIFAGAGQSCVAGSRLLVERPVHDRLIAMLAAGAERLRVGDPLDPQTEVGPINNAAQYRHVLAMIRGGLDQGARLAAGSDGTPEAGGYYVRPTILAQATNAMDCAQTEIFGPVVTVIPFDTEEEAVAIANDSAFGLAGAVWTRDVGRAHRVAAAVRAGTFWINAYKTIHVASPFGGSGRSGYGRSSGLEALHEYTQVKSVWVETAAAPAASFGYAPGVGA</sequence>
<dbReference type="InterPro" id="IPR016162">
    <property type="entry name" value="Ald_DH_N"/>
</dbReference>
<dbReference type="InterPro" id="IPR015590">
    <property type="entry name" value="Aldehyde_DH_dom"/>
</dbReference>
<dbReference type="STRING" id="427683.A5481_23145"/>
<dbReference type="FunFam" id="3.40.605.10:FF:000007">
    <property type="entry name" value="NAD/NADP-dependent betaine aldehyde dehydrogenase"/>
    <property type="match status" value="1"/>
</dbReference>
<dbReference type="SUPFAM" id="SSF53720">
    <property type="entry name" value="ALDH-like"/>
    <property type="match status" value="1"/>
</dbReference>
<dbReference type="GO" id="GO:0016620">
    <property type="term" value="F:oxidoreductase activity, acting on the aldehyde or oxo group of donors, NAD or NADP as acceptor"/>
    <property type="evidence" value="ECO:0007669"/>
    <property type="project" value="InterPro"/>
</dbReference>
<evidence type="ECO:0000313" key="8">
    <source>
        <dbReference type="Proteomes" id="UP000078316"/>
    </source>
</evidence>
<feature type="active site" evidence="4">
    <location>
        <position position="269"/>
    </location>
</feature>
<comment type="caution">
    <text evidence="7">The sequence shown here is derived from an EMBL/GenBank/DDBJ whole genome shotgun (WGS) entry which is preliminary data.</text>
</comment>
<comment type="similarity">
    <text evidence="1 5">Belongs to the aldehyde dehydrogenase family.</text>
</comment>
<dbReference type="InterPro" id="IPR016161">
    <property type="entry name" value="Ald_DH/histidinol_DH"/>
</dbReference>
<dbReference type="PROSITE" id="PS00687">
    <property type="entry name" value="ALDEHYDE_DEHYDR_GLU"/>
    <property type="match status" value="1"/>
</dbReference>
<dbReference type="AlphaFoldDB" id="A0A179S3F2"/>
<evidence type="ECO:0000256" key="3">
    <source>
        <dbReference type="ARBA" id="ARBA00023097"/>
    </source>
</evidence>
<evidence type="ECO:0000256" key="2">
    <source>
        <dbReference type="ARBA" id="ARBA00023002"/>
    </source>
</evidence>
<organism evidence="7 8">
    <name type="scientific">Methylobacterium platani</name>
    <dbReference type="NCBI Taxonomy" id="427683"/>
    <lineage>
        <taxon>Bacteria</taxon>
        <taxon>Pseudomonadati</taxon>
        <taxon>Pseudomonadota</taxon>
        <taxon>Alphaproteobacteria</taxon>
        <taxon>Hyphomicrobiales</taxon>
        <taxon>Methylobacteriaceae</taxon>
        <taxon>Methylobacterium</taxon>
    </lineage>
</organism>
<evidence type="ECO:0000256" key="5">
    <source>
        <dbReference type="RuleBase" id="RU003345"/>
    </source>
</evidence>
<dbReference type="EMBL" id="LWHQ01000047">
    <property type="protein sequence ID" value="OAS20012.1"/>
    <property type="molecule type" value="Genomic_DNA"/>
</dbReference>
<dbReference type="Proteomes" id="UP000078316">
    <property type="component" value="Unassembled WGS sequence"/>
</dbReference>
<gene>
    <name evidence="7" type="ORF">A5481_23145</name>
</gene>
<dbReference type="InterPro" id="IPR029510">
    <property type="entry name" value="Ald_DH_CS_GLU"/>
</dbReference>
<dbReference type="FunFam" id="3.40.309.10:FF:000012">
    <property type="entry name" value="Betaine aldehyde dehydrogenase"/>
    <property type="match status" value="1"/>
</dbReference>
<evidence type="ECO:0000256" key="1">
    <source>
        <dbReference type="ARBA" id="ARBA00009986"/>
    </source>
</evidence>
<accession>A0A179S3F2</accession>
<dbReference type="Gene3D" id="3.40.605.10">
    <property type="entry name" value="Aldehyde Dehydrogenase, Chain A, domain 1"/>
    <property type="match status" value="1"/>
</dbReference>
<dbReference type="OrthoDB" id="9802947at2"/>
<dbReference type="PANTHER" id="PTHR11699">
    <property type="entry name" value="ALDEHYDE DEHYDROGENASE-RELATED"/>
    <property type="match status" value="1"/>
</dbReference>
<keyword evidence="3" id="KW-0558">Oxidation</keyword>
<protein>
    <submittedName>
        <fullName evidence="7">Aldehyde dehydrogenase</fullName>
    </submittedName>
</protein>
<name>A0A179S3F2_9HYPH</name>